<dbReference type="Proteomes" id="UP000000787">
    <property type="component" value="Chromosome"/>
</dbReference>
<dbReference type="EMBL" id="CP000875">
    <property type="protein sequence ID" value="ABX04721.1"/>
    <property type="molecule type" value="Genomic_DNA"/>
</dbReference>
<evidence type="ECO:0000313" key="2">
    <source>
        <dbReference type="Proteomes" id="UP000000787"/>
    </source>
</evidence>
<evidence type="ECO:0000313" key="1">
    <source>
        <dbReference type="EMBL" id="ABX04721.1"/>
    </source>
</evidence>
<reference evidence="1 2" key="1">
    <citation type="journal article" date="2011" name="Stand. Genomic Sci.">
        <title>Complete genome sequence of the filamentous gliding predatory bacterium Herpetosiphon aurantiacus type strain (114-95(T)).</title>
        <authorList>
            <person name="Kiss H."/>
            <person name="Nett M."/>
            <person name="Domin N."/>
            <person name="Martin K."/>
            <person name="Maresca J.A."/>
            <person name="Copeland A."/>
            <person name="Lapidus A."/>
            <person name="Lucas S."/>
            <person name="Berry K.W."/>
            <person name="Glavina Del Rio T."/>
            <person name="Dalin E."/>
            <person name="Tice H."/>
            <person name="Pitluck S."/>
            <person name="Richardson P."/>
            <person name="Bruce D."/>
            <person name="Goodwin L."/>
            <person name="Han C."/>
            <person name="Detter J.C."/>
            <person name="Schmutz J."/>
            <person name="Brettin T."/>
            <person name="Land M."/>
            <person name="Hauser L."/>
            <person name="Kyrpides N.C."/>
            <person name="Ivanova N."/>
            <person name="Goker M."/>
            <person name="Woyke T."/>
            <person name="Klenk H.P."/>
            <person name="Bryant D.A."/>
        </authorList>
    </citation>
    <scope>NUCLEOTIDE SEQUENCE [LARGE SCALE GENOMIC DNA]</scope>
    <source>
        <strain evidence="2">ATCC 23779 / DSM 785 / 114-95</strain>
    </source>
</reference>
<name>A9AW71_HERA2</name>
<accession>A9AW71</accession>
<sequence>MRTFMTNLADFLISNGLLPQAQGLTDAEITMVTAHVPCPIPAAYHAFLHTFGGSDTSRWCGGDDLGIAGVMAAHDVHQHMIHDGPMDWLGDPMVIPIMQYAGYTLYYLRADMGDDPPVLSVVLGDAPPPIAPTTEDSAFSRWVQDYALASIPNPTRHKTSRALLEQAWEVEAILAHTVQYRRFRDDVYRNATSHGIVPTPQAFMHTWAAIFCQTDLYHAMRARNMPIPFGWAYPPAEAADTHE</sequence>
<dbReference type="KEGG" id="hau:Haur_2081"/>
<organism evidence="1 2">
    <name type="scientific">Herpetosiphon aurantiacus (strain ATCC 23779 / DSM 785 / 114-95)</name>
    <dbReference type="NCBI Taxonomy" id="316274"/>
    <lineage>
        <taxon>Bacteria</taxon>
        <taxon>Bacillati</taxon>
        <taxon>Chloroflexota</taxon>
        <taxon>Chloroflexia</taxon>
        <taxon>Herpetosiphonales</taxon>
        <taxon>Herpetosiphonaceae</taxon>
        <taxon>Herpetosiphon</taxon>
    </lineage>
</organism>
<evidence type="ECO:0008006" key="3">
    <source>
        <dbReference type="Google" id="ProtNLM"/>
    </source>
</evidence>
<protein>
    <recommendedName>
        <fullName evidence="3">Knr4/Smi1-like domain-containing protein</fullName>
    </recommendedName>
</protein>
<dbReference type="BioCyc" id="HAUR316274:GHYA-2109-MONOMER"/>
<gene>
    <name evidence="1" type="ordered locus">Haur_2081</name>
</gene>
<dbReference type="InterPro" id="IPR037883">
    <property type="entry name" value="Knr4/Smi1-like_sf"/>
</dbReference>
<keyword evidence="2" id="KW-1185">Reference proteome</keyword>
<dbReference type="HOGENOM" id="CLU_1141343_0_0_0"/>
<proteinExistence type="predicted"/>
<dbReference type="SUPFAM" id="SSF160631">
    <property type="entry name" value="SMI1/KNR4-like"/>
    <property type="match status" value="1"/>
</dbReference>
<dbReference type="InParanoid" id="A9AW71"/>
<dbReference type="AlphaFoldDB" id="A9AW71"/>
<dbReference type="STRING" id="316274.Haur_2081"/>